<dbReference type="InterPro" id="IPR036259">
    <property type="entry name" value="MFS_trans_sf"/>
</dbReference>
<dbReference type="PANTHER" id="PTHR42718">
    <property type="entry name" value="MAJOR FACILITATOR SUPERFAMILY MULTIDRUG TRANSPORTER MFSC"/>
    <property type="match status" value="1"/>
</dbReference>
<dbReference type="EMBL" id="CP000230">
    <property type="protein sequence ID" value="ABC23851.1"/>
    <property type="molecule type" value="Genomic_DNA"/>
</dbReference>
<feature type="transmembrane region" description="Helical" evidence="8">
    <location>
        <begin position="215"/>
        <end position="234"/>
    </location>
</feature>
<evidence type="ECO:0000256" key="2">
    <source>
        <dbReference type="ARBA" id="ARBA00022448"/>
    </source>
</evidence>
<protein>
    <submittedName>
        <fullName evidence="10">Major facilitator superfamily MFS_1</fullName>
    </submittedName>
</protein>
<feature type="transmembrane region" description="Helical" evidence="8">
    <location>
        <begin position="281"/>
        <end position="308"/>
    </location>
</feature>
<feature type="transmembrane region" description="Helical" evidence="8">
    <location>
        <begin position="121"/>
        <end position="142"/>
    </location>
</feature>
<feature type="domain" description="Major facilitator superfamily (MFS) profile" evidence="9">
    <location>
        <begin position="30"/>
        <end position="476"/>
    </location>
</feature>
<name>Q2RPU4_RHORT</name>
<dbReference type="InterPro" id="IPR011701">
    <property type="entry name" value="MFS"/>
</dbReference>
<evidence type="ECO:0000256" key="7">
    <source>
        <dbReference type="SAM" id="MobiDB-lite"/>
    </source>
</evidence>
<keyword evidence="6 8" id="KW-0472">Membrane</keyword>
<keyword evidence="4 8" id="KW-0812">Transmembrane</keyword>
<feature type="transmembrane region" description="Helical" evidence="8">
    <location>
        <begin position="346"/>
        <end position="368"/>
    </location>
</feature>
<feature type="transmembrane region" description="Helical" evidence="8">
    <location>
        <begin position="95"/>
        <end position="115"/>
    </location>
</feature>
<dbReference type="SUPFAM" id="SSF103473">
    <property type="entry name" value="MFS general substrate transporter"/>
    <property type="match status" value="1"/>
</dbReference>
<sequence length="486" mass="50745">MSAVPPAVPPSSPSPVPSSAPRSAPTSAALSYLVAGAFFMEALDGTVVITALPQMAASFGAAPVDLNIGVSAYILTVAILIPASGWAAERFGARTVFALAITVFTLASILCGLSQDLWSFVAARILQGVGGAMMVPVGRLVVLRDTQKSGLMRAIAIITWPGLVAPVLGPPIGGFLATHASWHWIFFLNVPLGILALILTLVLVPRGRRDSPGPFDGLGFVLSGTACFCLIYGLDLISRGEVWTSGALCLVGLLGGFLALRHSRHHERPLIDLWAMRQRSFAVTIFGGTLFRLTLSATPFLLALLFQLSFGMDAFASGLLVLAIFVGNLAMKLLTSPILRRFSFRATLLVNGGLNALTIFACALLDAATPTAVILGLLFVSGLTRSLQFTALNTLAFADVPQERMTGANTLANVAQRMSGALGVACGAVALRLAGAIGEGAATPLELADFRFAFVLIGVISLLGLLDVIGLRRDAGDEVRGVIAAR</sequence>
<dbReference type="RefSeq" id="WP_011390804.1">
    <property type="nucleotide sequence ID" value="NC_007643.1"/>
</dbReference>
<dbReference type="eggNOG" id="COG2814">
    <property type="taxonomic scope" value="Bacteria"/>
</dbReference>
<dbReference type="Proteomes" id="UP000001929">
    <property type="component" value="Chromosome"/>
</dbReference>
<evidence type="ECO:0000256" key="5">
    <source>
        <dbReference type="ARBA" id="ARBA00022989"/>
    </source>
</evidence>
<organism evidence="10 11">
    <name type="scientific">Rhodospirillum rubrum (strain ATCC 11170 / ATH 1.1.1 / DSM 467 / LMG 4362 / NCIMB 8255 / S1)</name>
    <dbReference type="NCBI Taxonomy" id="269796"/>
    <lineage>
        <taxon>Bacteria</taxon>
        <taxon>Pseudomonadati</taxon>
        <taxon>Pseudomonadota</taxon>
        <taxon>Alphaproteobacteria</taxon>
        <taxon>Rhodospirillales</taxon>
        <taxon>Rhodospirillaceae</taxon>
        <taxon>Rhodospirillum</taxon>
    </lineage>
</organism>
<comment type="subcellular location">
    <subcellularLocation>
        <location evidence="1">Cell membrane</location>
        <topology evidence="1">Multi-pass membrane protein</topology>
    </subcellularLocation>
</comment>
<dbReference type="PANTHER" id="PTHR42718:SF46">
    <property type="entry name" value="BLR6921 PROTEIN"/>
    <property type="match status" value="1"/>
</dbReference>
<feature type="transmembrane region" description="Helical" evidence="8">
    <location>
        <begin position="154"/>
        <end position="176"/>
    </location>
</feature>
<evidence type="ECO:0000256" key="6">
    <source>
        <dbReference type="ARBA" id="ARBA00023136"/>
    </source>
</evidence>
<feature type="transmembrane region" description="Helical" evidence="8">
    <location>
        <begin position="182"/>
        <end position="203"/>
    </location>
</feature>
<evidence type="ECO:0000313" key="10">
    <source>
        <dbReference type="EMBL" id="ABC23851.1"/>
    </source>
</evidence>
<feature type="region of interest" description="Disordered" evidence="7">
    <location>
        <begin position="1"/>
        <end position="20"/>
    </location>
</feature>
<evidence type="ECO:0000256" key="3">
    <source>
        <dbReference type="ARBA" id="ARBA00022475"/>
    </source>
</evidence>
<keyword evidence="11" id="KW-1185">Reference proteome</keyword>
<dbReference type="PhylomeDB" id="Q2RPU4"/>
<gene>
    <name evidence="10" type="ordered locus">Rru_A3056</name>
</gene>
<feature type="transmembrane region" description="Helical" evidence="8">
    <location>
        <begin position="240"/>
        <end position="260"/>
    </location>
</feature>
<feature type="transmembrane region" description="Helical" evidence="8">
    <location>
        <begin position="314"/>
        <end position="334"/>
    </location>
</feature>
<dbReference type="EnsemblBacteria" id="ABC23851">
    <property type="protein sequence ID" value="ABC23851"/>
    <property type="gene ID" value="Rru_A3056"/>
</dbReference>
<dbReference type="STRING" id="269796.Rru_A3056"/>
<dbReference type="PATRIC" id="fig|269796.9.peg.3167"/>
<feature type="transmembrane region" description="Helical" evidence="8">
    <location>
        <begin position="450"/>
        <end position="471"/>
    </location>
</feature>
<feature type="compositionally biased region" description="Pro residues" evidence="7">
    <location>
        <begin position="1"/>
        <end position="18"/>
    </location>
</feature>
<keyword evidence="3" id="KW-1003">Cell membrane</keyword>
<evidence type="ECO:0000256" key="1">
    <source>
        <dbReference type="ARBA" id="ARBA00004651"/>
    </source>
</evidence>
<accession>Q2RPU4</accession>
<feature type="transmembrane region" description="Helical" evidence="8">
    <location>
        <begin position="68"/>
        <end position="88"/>
    </location>
</feature>
<dbReference type="Pfam" id="PF07690">
    <property type="entry name" value="MFS_1"/>
    <property type="match status" value="1"/>
</dbReference>
<dbReference type="AlphaFoldDB" id="Q2RPU4"/>
<feature type="transmembrane region" description="Helical" evidence="8">
    <location>
        <begin position="32"/>
        <end position="56"/>
    </location>
</feature>
<keyword evidence="2" id="KW-0813">Transport</keyword>
<feature type="transmembrane region" description="Helical" evidence="8">
    <location>
        <begin position="374"/>
        <end position="398"/>
    </location>
</feature>
<reference evidence="10 11" key="1">
    <citation type="journal article" date="2011" name="Stand. Genomic Sci.">
        <title>Complete genome sequence of Rhodospirillum rubrum type strain (S1).</title>
        <authorList>
            <person name="Munk A.C."/>
            <person name="Copeland A."/>
            <person name="Lucas S."/>
            <person name="Lapidus A."/>
            <person name="Del Rio T.G."/>
            <person name="Barry K."/>
            <person name="Detter J.C."/>
            <person name="Hammon N."/>
            <person name="Israni S."/>
            <person name="Pitluck S."/>
            <person name="Brettin T."/>
            <person name="Bruce D."/>
            <person name="Han C."/>
            <person name="Tapia R."/>
            <person name="Gilna P."/>
            <person name="Schmutz J."/>
            <person name="Larimer F."/>
            <person name="Land M."/>
            <person name="Kyrpides N.C."/>
            <person name="Mavromatis K."/>
            <person name="Richardson P."/>
            <person name="Rohde M."/>
            <person name="Goker M."/>
            <person name="Klenk H.P."/>
            <person name="Zhang Y."/>
            <person name="Roberts G.P."/>
            <person name="Reslewic S."/>
            <person name="Schwartz D.C."/>
        </authorList>
    </citation>
    <scope>NUCLEOTIDE SEQUENCE [LARGE SCALE GENOMIC DNA]</scope>
    <source>
        <strain evidence="11">ATCC 11170 / ATH 1.1.1 / DSM 467 / LMG 4362 / NCIMB 8255 / S1</strain>
    </source>
</reference>
<evidence type="ECO:0000256" key="8">
    <source>
        <dbReference type="SAM" id="Phobius"/>
    </source>
</evidence>
<evidence type="ECO:0000259" key="9">
    <source>
        <dbReference type="PROSITE" id="PS50850"/>
    </source>
</evidence>
<dbReference type="Gene3D" id="1.20.1250.20">
    <property type="entry name" value="MFS general substrate transporter like domains"/>
    <property type="match status" value="1"/>
</dbReference>
<dbReference type="HOGENOM" id="CLU_000960_28_0_5"/>
<dbReference type="GO" id="GO:0022857">
    <property type="term" value="F:transmembrane transporter activity"/>
    <property type="evidence" value="ECO:0007669"/>
    <property type="project" value="InterPro"/>
</dbReference>
<feature type="transmembrane region" description="Helical" evidence="8">
    <location>
        <begin position="419"/>
        <end position="438"/>
    </location>
</feature>
<evidence type="ECO:0000313" key="11">
    <source>
        <dbReference type="Proteomes" id="UP000001929"/>
    </source>
</evidence>
<dbReference type="InterPro" id="IPR020846">
    <property type="entry name" value="MFS_dom"/>
</dbReference>
<dbReference type="KEGG" id="rru:Rru_A3056"/>
<dbReference type="GO" id="GO:0005886">
    <property type="term" value="C:plasma membrane"/>
    <property type="evidence" value="ECO:0007669"/>
    <property type="project" value="UniProtKB-SubCell"/>
</dbReference>
<dbReference type="Gene3D" id="1.20.1720.10">
    <property type="entry name" value="Multidrug resistance protein D"/>
    <property type="match status" value="1"/>
</dbReference>
<dbReference type="PROSITE" id="PS50850">
    <property type="entry name" value="MFS"/>
    <property type="match status" value="1"/>
</dbReference>
<proteinExistence type="predicted"/>
<keyword evidence="5 8" id="KW-1133">Transmembrane helix</keyword>
<evidence type="ECO:0000256" key="4">
    <source>
        <dbReference type="ARBA" id="ARBA00022692"/>
    </source>
</evidence>